<dbReference type="InterPro" id="IPR023509">
    <property type="entry name" value="DTD-like_sf"/>
</dbReference>
<dbReference type="EMBL" id="MDTU01000001">
    <property type="protein sequence ID" value="ODN42856.1"/>
    <property type="molecule type" value="Genomic_DNA"/>
</dbReference>
<keyword evidence="2" id="KW-0378">Hydrolase</keyword>
<comment type="function">
    <text evidence="2">An aminoacyl-tRNA editing enzyme that deacylates mischarged D-aminoacyl-tRNAs. Also deacylates mischarged glycyl-tRNA(Ala), protecting cells against glycine mischarging by AlaRS. Acts via tRNA-based rather than protein-based catalysis; rejects L-amino acids rather than detecting D-amino acids in the active site. By recycling D-aminoacyl-tRNA to D-amino acids and free tRNA molecules, this enzyme counteracts the toxicity associated with the formation of D-aminoacyl-tRNA entities in vivo and helps enforce protein L-homochirality.</text>
</comment>
<organism evidence="3 4">
    <name type="scientific">Piscirickettsia litoralis</name>
    <dbReference type="NCBI Taxonomy" id="1891921"/>
    <lineage>
        <taxon>Bacteria</taxon>
        <taxon>Pseudomonadati</taxon>
        <taxon>Pseudomonadota</taxon>
        <taxon>Gammaproteobacteria</taxon>
        <taxon>Thiotrichales</taxon>
        <taxon>Piscirickettsiaceae</taxon>
        <taxon>Piscirickettsia</taxon>
    </lineage>
</organism>
<dbReference type="InterPro" id="IPR003732">
    <property type="entry name" value="Daa-tRNA_deacyls_DTD"/>
</dbReference>
<dbReference type="SUPFAM" id="SSF69500">
    <property type="entry name" value="DTD-like"/>
    <property type="match status" value="1"/>
</dbReference>
<dbReference type="HAMAP" id="MF_00518">
    <property type="entry name" value="Deacylase_Dtd"/>
    <property type="match status" value="1"/>
</dbReference>
<name>A0ABX3A1X6_9GAMM</name>
<accession>A0ABX3A1X6</accession>
<comment type="catalytic activity">
    <reaction evidence="2">
        <text>a D-aminoacyl-tRNA + H2O = a tRNA + a D-alpha-amino acid + H(+)</text>
        <dbReference type="Rhea" id="RHEA:13953"/>
        <dbReference type="Rhea" id="RHEA-COMP:10123"/>
        <dbReference type="Rhea" id="RHEA-COMP:10124"/>
        <dbReference type="ChEBI" id="CHEBI:15377"/>
        <dbReference type="ChEBI" id="CHEBI:15378"/>
        <dbReference type="ChEBI" id="CHEBI:59871"/>
        <dbReference type="ChEBI" id="CHEBI:78442"/>
        <dbReference type="ChEBI" id="CHEBI:79333"/>
        <dbReference type="EC" id="3.1.1.96"/>
    </reaction>
</comment>
<dbReference type="Gene3D" id="3.50.80.10">
    <property type="entry name" value="D-tyrosyl-tRNA(Tyr) deacylase"/>
    <property type="match status" value="1"/>
</dbReference>
<comment type="caution">
    <text evidence="3">The sequence shown here is derived from an EMBL/GenBank/DDBJ whole genome shotgun (WGS) entry which is preliminary data.</text>
</comment>
<comment type="catalytic activity">
    <reaction evidence="2">
        <text>glycyl-tRNA(Ala) + H2O = tRNA(Ala) + glycine + H(+)</text>
        <dbReference type="Rhea" id="RHEA:53744"/>
        <dbReference type="Rhea" id="RHEA-COMP:9657"/>
        <dbReference type="Rhea" id="RHEA-COMP:13640"/>
        <dbReference type="ChEBI" id="CHEBI:15377"/>
        <dbReference type="ChEBI" id="CHEBI:15378"/>
        <dbReference type="ChEBI" id="CHEBI:57305"/>
        <dbReference type="ChEBI" id="CHEBI:78442"/>
        <dbReference type="ChEBI" id="CHEBI:78522"/>
    </reaction>
</comment>
<evidence type="ECO:0000256" key="1">
    <source>
        <dbReference type="ARBA" id="ARBA00009673"/>
    </source>
</evidence>
<protein>
    <recommendedName>
        <fullName evidence="2">D-aminoacyl-tRNA deacylase</fullName>
        <shortName evidence="2">DTD</shortName>
        <ecNumber evidence="2">3.1.1.96</ecNumber>
    </recommendedName>
    <alternativeName>
        <fullName evidence="2">Gly-tRNA(Ala) deacylase</fullName>
        <ecNumber evidence="2">3.1.1.-</ecNumber>
    </alternativeName>
</protein>
<comment type="subcellular location">
    <subcellularLocation>
        <location evidence="2">Cytoplasm</location>
    </subcellularLocation>
</comment>
<sequence>MKGLIQRVSQASVHVSGECIAHIDQGSLILIGFQADDQPDQIPRFVDKLIKYRIFSDEQGRMNKNITDINGQVLFVPQFTLAADTKKGLRAGFSTSLAPEKAEHYFDALIHTAKESYSKIYAGEFGANMQVSLINDGPVTFLIEM</sequence>
<evidence type="ECO:0000313" key="3">
    <source>
        <dbReference type="EMBL" id="ODN42856.1"/>
    </source>
</evidence>
<evidence type="ECO:0000256" key="2">
    <source>
        <dbReference type="HAMAP-Rule" id="MF_00518"/>
    </source>
</evidence>
<evidence type="ECO:0000313" key="4">
    <source>
        <dbReference type="Proteomes" id="UP000094329"/>
    </source>
</evidence>
<gene>
    <name evidence="2" type="primary">dtd</name>
    <name evidence="3" type="ORF">BGC07_07875</name>
</gene>
<proteinExistence type="inferred from homology"/>
<keyword evidence="2" id="KW-0820">tRNA-binding</keyword>
<dbReference type="Pfam" id="PF02580">
    <property type="entry name" value="Tyr_Deacylase"/>
    <property type="match status" value="1"/>
</dbReference>
<dbReference type="EC" id="3.1.1.-" evidence="2"/>
<keyword evidence="4" id="KW-1185">Reference proteome</keyword>
<dbReference type="EC" id="3.1.1.96" evidence="2"/>
<comment type="similarity">
    <text evidence="1 2">Belongs to the DTD family.</text>
</comment>
<reference evidence="3 4" key="1">
    <citation type="submission" date="2016-08" db="EMBL/GenBank/DDBJ databases">
        <title>Draft genome sequence of Candidatus Piscirickettsia litoralis, from seawater.</title>
        <authorList>
            <person name="Wan X."/>
            <person name="Lee A.J."/>
            <person name="Hou S."/>
            <person name="Donachie S.P."/>
        </authorList>
    </citation>
    <scope>NUCLEOTIDE SEQUENCE [LARGE SCALE GENOMIC DNA]</scope>
    <source>
        <strain evidence="3 4">Y2</strain>
    </source>
</reference>
<dbReference type="NCBIfam" id="TIGR00256">
    <property type="entry name" value="D-aminoacyl-tRNA deacylase"/>
    <property type="match status" value="1"/>
</dbReference>
<keyword evidence="2" id="KW-0963">Cytoplasm</keyword>
<feature type="short sequence motif" description="Gly-cisPro motif, important for rejection of L-amino acids" evidence="2">
    <location>
        <begin position="137"/>
        <end position="138"/>
    </location>
</feature>
<dbReference type="PANTHER" id="PTHR10472">
    <property type="entry name" value="D-TYROSYL-TRNA TYR DEACYLASE"/>
    <property type="match status" value="1"/>
</dbReference>
<dbReference type="RefSeq" id="WP_069312653.1">
    <property type="nucleotide sequence ID" value="NZ_MDTU01000001.1"/>
</dbReference>
<keyword evidence="2" id="KW-0694">RNA-binding</keyword>
<dbReference type="PANTHER" id="PTHR10472:SF5">
    <property type="entry name" value="D-AMINOACYL-TRNA DEACYLASE 1"/>
    <property type="match status" value="1"/>
</dbReference>
<comment type="domain">
    <text evidence="2">A Gly-cisPro motif from one monomer fits into the active site of the other monomer to allow specific chiral rejection of L-amino acids.</text>
</comment>
<comment type="subunit">
    <text evidence="2">Homodimer.</text>
</comment>
<dbReference type="Proteomes" id="UP000094329">
    <property type="component" value="Unassembled WGS sequence"/>
</dbReference>